<dbReference type="Proteomes" id="UP000014137">
    <property type="component" value="Unassembled WGS sequence"/>
</dbReference>
<evidence type="ECO:0000313" key="2">
    <source>
        <dbReference type="EMBL" id="OOC07897.1"/>
    </source>
</evidence>
<dbReference type="InterPro" id="IPR027417">
    <property type="entry name" value="P-loop_NTPase"/>
</dbReference>
<dbReference type="Pfam" id="PF13671">
    <property type="entry name" value="AAA_33"/>
    <property type="match status" value="1"/>
</dbReference>
<gene>
    <name evidence="2" type="ORF">B0293_03135</name>
    <name evidence="1" type="ORF">C791_6368</name>
</gene>
<dbReference type="SUPFAM" id="SSF52540">
    <property type="entry name" value="P-loop containing nucleoside triphosphate hydrolases"/>
    <property type="match status" value="1"/>
</dbReference>
<dbReference type="PATRIC" id="fig|1238180.3.peg.6119"/>
<dbReference type="AlphaFoldDB" id="M2PXD1"/>
<reference evidence="2 4" key="2">
    <citation type="submission" date="2017-02" db="EMBL/GenBank/DDBJ databases">
        <title>Amycolatopsis azurea DSM 43854 draft genome.</title>
        <authorList>
            <person name="Mayilraj S."/>
        </authorList>
    </citation>
    <scope>NUCLEOTIDE SEQUENCE [LARGE SCALE GENOMIC DNA]</scope>
    <source>
        <strain evidence="2 4">DSM 43854</strain>
    </source>
</reference>
<evidence type="ECO:0000313" key="3">
    <source>
        <dbReference type="Proteomes" id="UP000014137"/>
    </source>
</evidence>
<evidence type="ECO:0000313" key="4">
    <source>
        <dbReference type="Proteomes" id="UP000188551"/>
    </source>
</evidence>
<comment type="caution">
    <text evidence="1">The sequence shown here is derived from an EMBL/GenBank/DDBJ whole genome shotgun (WGS) entry which is preliminary data.</text>
</comment>
<evidence type="ECO:0000313" key="1">
    <source>
        <dbReference type="EMBL" id="EMD24290.1"/>
    </source>
</evidence>
<reference evidence="1 3" key="1">
    <citation type="submission" date="2012-10" db="EMBL/GenBank/DDBJ databases">
        <title>Genome assembly of Amycolatopsis azurea DSM 43854.</title>
        <authorList>
            <person name="Khatri I."/>
            <person name="Kaur I."/>
            <person name="Subramanian S."/>
            <person name="Mayilraj S."/>
        </authorList>
    </citation>
    <scope>NUCLEOTIDE SEQUENCE [LARGE SCALE GENOMIC DNA]</scope>
    <source>
        <strain evidence="1 3">DSM 43854</strain>
    </source>
</reference>
<name>M2PXD1_9PSEU</name>
<protein>
    <submittedName>
        <fullName evidence="2">Adenylyl-sulfate kinase</fullName>
    </submittedName>
</protein>
<dbReference type="EMBL" id="MUXN01000002">
    <property type="protein sequence ID" value="OOC07897.1"/>
    <property type="molecule type" value="Genomic_DNA"/>
</dbReference>
<dbReference type="Gene3D" id="3.40.50.300">
    <property type="entry name" value="P-loop containing nucleotide triphosphate hydrolases"/>
    <property type="match status" value="1"/>
</dbReference>
<dbReference type="PANTHER" id="PTHR37807">
    <property type="entry name" value="OS07G0160300 PROTEIN"/>
    <property type="match status" value="1"/>
</dbReference>
<dbReference type="PANTHER" id="PTHR37807:SF3">
    <property type="entry name" value="OS07G0160300 PROTEIN"/>
    <property type="match status" value="1"/>
</dbReference>
<dbReference type="Proteomes" id="UP000188551">
    <property type="component" value="Unassembled WGS sequence"/>
</dbReference>
<dbReference type="EMBL" id="ANMG01000060">
    <property type="protein sequence ID" value="EMD24290.1"/>
    <property type="molecule type" value="Genomic_DNA"/>
</dbReference>
<keyword evidence="4" id="KW-1185">Reference proteome</keyword>
<dbReference type="OrthoDB" id="3819922at2"/>
<proteinExistence type="predicted"/>
<keyword evidence="2" id="KW-0808">Transferase</keyword>
<accession>M2PXD1</accession>
<keyword evidence="2" id="KW-0418">Kinase</keyword>
<dbReference type="GO" id="GO:0016301">
    <property type="term" value="F:kinase activity"/>
    <property type="evidence" value="ECO:0007669"/>
    <property type="project" value="UniProtKB-KW"/>
</dbReference>
<dbReference type="RefSeq" id="WP_005163943.1">
    <property type="nucleotide sequence ID" value="NZ_ANMG01000060.1"/>
</dbReference>
<organism evidence="1 3">
    <name type="scientific">Amycolatopsis azurea DSM 43854</name>
    <dbReference type="NCBI Taxonomy" id="1238180"/>
    <lineage>
        <taxon>Bacteria</taxon>
        <taxon>Bacillati</taxon>
        <taxon>Actinomycetota</taxon>
        <taxon>Actinomycetes</taxon>
        <taxon>Pseudonocardiales</taxon>
        <taxon>Pseudonocardiaceae</taxon>
        <taxon>Amycolatopsis</taxon>
    </lineage>
</organism>
<sequence length="176" mass="19253">MACDTCLVVLGGLPATGKSTVAKELARRTGFAHLRIDSIEQAVVRSTALRQPVGPVGYIIGYDLAADQLRHGLGVIADSVNPLGITRDAWRNVAADHGARLLEVEVVCSDPEEHRRRAETRTVDVVGLQPPSWQSILDHEYEPWNRDRLVIDTALQSPTESAETLYAMVHGPHSED</sequence>